<evidence type="ECO:0000313" key="2">
    <source>
        <dbReference type="Proteomes" id="UP000708208"/>
    </source>
</evidence>
<feature type="non-terminal residue" evidence="1">
    <location>
        <position position="24"/>
    </location>
</feature>
<feature type="non-terminal residue" evidence="1">
    <location>
        <position position="1"/>
    </location>
</feature>
<organism evidence="1 2">
    <name type="scientific">Allacma fusca</name>
    <dbReference type="NCBI Taxonomy" id="39272"/>
    <lineage>
        <taxon>Eukaryota</taxon>
        <taxon>Metazoa</taxon>
        <taxon>Ecdysozoa</taxon>
        <taxon>Arthropoda</taxon>
        <taxon>Hexapoda</taxon>
        <taxon>Collembola</taxon>
        <taxon>Symphypleona</taxon>
        <taxon>Sminthuridae</taxon>
        <taxon>Allacma</taxon>
    </lineage>
</organism>
<dbReference type="Proteomes" id="UP000708208">
    <property type="component" value="Unassembled WGS sequence"/>
</dbReference>
<evidence type="ECO:0000313" key="1">
    <source>
        <dbReference type="EMBL" id="CAG7733332.1"/>
    </source>
</evidence>
<sequence length="24" mass="2686">CVNMDFGNHISEKCNNVSNKFGNN</sequence>
<name>A0A8J2K6X0_9HEXA</name>
<comment type="caution">
    <text evidence="1">The sequence shown here is derived from an EMBL/GenBank/DDBJ whole genome shotgun (WGS) entry which is preliminary data.</text>
</comment>
<proteinExistence type="predicted"/>
<accession>A0A8J2K6X0</accession>
<reference evidence="1" key="1">
    <citation type="submission" date="2021-06" db="EMBL/GenBank/DDBJ databases">
        <authorList>
            <person name="Hodson N. C."/>
            <person name="Mongue J. A."/>
            <person name="Jaron S. K."/>
        </authorList>
    </citation>
    <scope>NUCLEOTIDE SEQUENCE</scope>
</reference>
<protein>
    <submittedName>
        <fullName evidence="1">Uncharacterized protein</fullName>
    </submittedName>
</protein>
<keyword evidence="2" id="KW-1185">Reference proteome</keyword>
<dbReference type="AlphaFoldDB" id="A0A8J2K6X0"/>
<dbReference type="EMBL" id="CAJVCH010247110">
    <property type="protein sequence ID" value="CAG7733332.1"/>
    <property type="molecule type" value="Genomic_DNA"/>
</dbReference>
<gene>
    <name evidence="1" type="ORF">AFUS01_LOCUS21783</name>
</gene>